<dbReference type="GO" id="GO:0042121">
    <property type="term" value="P:alginic acid biosynthetic process"/>
    <property type="evidence" value="ECO:0007669"/>
    <property type="project" value="InterPro"/>
</dbReference>
<comment type="subcellular location">
    <subcellularLocation>
        <location evidence="1">Cell membrane</location>
        <topology evidence="1">Multi-pass membrane protein</topology>
    </subcellularLocation>
</comment>
<evidence type="ECO:0000256" key="3">
    <source>
        <dbReference type="ARBA" id="ARBA00022475"/>
    </source>
</evidence>
<dbReference type="KEGG" id="ebm:SG0102_00760"/>
<dbReference type="PIRSF" id="PIRSF016636">
    <property type="entry name" value="AlgI_DltB"/>
    <property type="match status" value="1"/>
</dbReference>
<dbReference type="EMBL" id="AP019309">
    <property type="protein sequence ID" value="BBH25142.1"/>
    <property type="molecule type" value="Genomic_DNA"/>
</dbReference>
<evidence type="ECO:0000256" key="7">
    <source>
        <dbReference type="PIRNR" id="PIRNR016636"/>
    </source>
</evidence>
<sequence length="524" mass="60543">MSYFKPLLLAAIALVALIYQLSSRKLRPYILLLASYLFIYMASKQLIIYILLATFAIHYFGLWLEMIEKDKKDAIKEVDRSLRKPIKARYQRRKKAVLTLGVLLLLSVLYTFKYVPFFSSIYNDFAYLFKLHPLKIHRLIAPIGISYYTLQCIAYLADVYLGKRQAEKSLPHLALFVAYFPQIMEGPIVRASDTLDQLFKGDPITFHSLTFGLQRIFYGLFKKYVIADRLNIPVTLVFTNYTHYHGGTLFLGMFGYTMMLYLEFSGTMDVVLGISEVFQIHLPENFRQPFFAKNVSDFWTRWHITLGTFFRDYIYYPLSLSKPLKTLTKKARKPLGNHYGPLVSGAIALFCVWFCNGLWHGAGWTYLFYGLYHFTFILGESLIEPPVRWLSKKLHINRQAKPYRIFQSCKLCIFIFIGEMFFRCATVSQGFAMLSRTIHDFTFSLSEVLTLGIDNRDLSVLILALAFVFVMSLLKEKGINVRESLAAQPLPIRWSLYYALVMAVVIFGAYGTGYIPVAPIYADF</sequence>
<keyword evidence="6 7" id="KW-0472">Membrane</keyword>
<dbReference type="Pfam" id="PF03062">
    <property type="entry name" value="MBOAT"/>
    <property type="match status" value="1"/>
</dbReference>
<organism evidence="9 10">
    <name type="scientific">Intestinibaculum porci</name>
    <dbReference type="NCBI Taxonomy" id="2487118"/>
    <lineage>
        <taxon>Bacteria</taxon>
        <taxon>Bacillati</taxon>
        <taxon>Bacillota</taxon>
        <taxon>Erysipelotrichia</taxon>
        <taxon>Erysipelotrichales</taxon>
        <taxon>Erysipelotrichaceae</taxon>
        <taxon>Intestinibaculum</taxon>
    </lineage>
</organism>
<proteinExistence type="inferred from homology"/>
<feature type="transmembrane region" description="Helical" evidence="8">
    <location>
        <begin position="139"/>
        <end position="161"/>
    </location>
</feature>
<comment type="similarity">
    <text evidence="2 7">Belongs to the membrane-bound acyltransferase family.</text>
</comment>
<dbReference type="InterPro" id="IPR028362">
    <property type="entry name" value="AlgI"/>
</dbReference>
<evidence type="ECO:0000256" key="5">
    <source>
        <dbReference type="ARBA" id="ARBA00022989"/>
    </source>
</evidence>
<dbReference type="Proteomes" id="UP000268059">
    <property type="component" value="Chromosome"/>
</dbReference>
<feature type="transmembrane region" description="Helical" evidence="8">
    <location>
        <begin position="339"/>
        <end position="359"/>
    </location>
</feature>
<dbReference type="OrthoDB" id="9805788at2"/>
<dbReference type="FunCoup" id="A0A3G9J3I2">
    <property type="interactions" value="80"/>
</dbReference>
<dbReference type="InterPro" id="IPR004299">
    <property type="entry name" value="MBOAT_fam"/>
</dbReference>
<gene>
    <name evidence="9" type="ORF">SG0102_00760</name>
</gene>
<dbReference type="AlphaFoldDB" id="A0A3G9J3I2"/>
<keyword evidence="10" id="KW-1185">Reference proteome</keyword>
<keyword evidence="4 8" id="KW-0812">Transmembrane</keyword>
<reference evidence="9 10" key="1">
    <citation type="submission" date="2018-11" db="EMBL/GenBank/DDBJ databases">
        <title>Novel Erysipelotrichaceae bacterium isolated from small intestine of a swine.</title>
        <authorList>
            <person name="Kim J.S."/>
            <person name="Choe H."/>
            <person name="Lee Y.R."/>
            <person name="Kim K.M."/>
            <person name="Park D.S."/>
        </authorList>
    </citation>
    <scope>NUCLEOTIDE SEQUENCE [LARGE SCALE GENOMIC DNA]</scope>
    <source>
        <strain evidence="9 10">SG0102</strain>
    </source>
</reference>
<evidence type="ECO:0000256" key="2">
    <source>
        <dbReference type="ARBA" id="ARBA00010323"/>
    </source>
</evidence>
<evidence type="ECO:0000256" key="6">
    <source>
        <dbReference type="ARBA" id="ARBA00023136"/>
    </source>
</evidence>
<keyword evidence="7 9" id="KW-0808">Transferase</keyword>
<dbReference type="GO" id="GO:0005886">
    <property type="term" value="C:plasma membrane"/>
    <property type="evidence" value="ECO:0007669"/>
    <property type="project" value="UniProtKB-SubCell"/>
</dbReference>
<accession>A0A3G9J3I2</accession>
<keyword evidence="3 7" id="KW-1003">Cell membrane</keyword>
<feature type="transmembrane region" description="Helical" evidence="8">
    <location>
        <begin position="495"/>
        <end position="515"/>
    </location>
</feature>
<evidence type="ECO:0000256" key="1">
    <source>
        <dbReference type="ARBA" id="ARBA00004651"/>
    </source>
</evidence>
<feature type="transmembrane region" description="Helical" evidence="8">
    <location>
        <begin position="47"/>
        <end position="64"/>
    </location>
</feature>
<evidence type="ECO:0000313" key="10">
    <source>
        <dbReference type="Proteomes" id="UP000268059"/>
    </source>
</evidence>
<name>A0A3G9J3I2_9FIRM</name>
<evidence type="ECO:0000313" key="9">
    <source>
        <dbReference type="EMBL" id="BBH25142.1"/>
    </source>
</evidence>
<feature type="transmembrane region" description="Helical" evidence="8">
    <location>
        <begin position="458"/>
        <end position="474"/>
    </location>
</feature>
<evidence type="ECO:0000256" key="4">
    <source>
        <dbReference type="ARBA" id="ARBA00022692"/>
    </source>
</evidence>
<keyword evidence="5 8" id="KW-1133">Transmembrane helix</keyword>
<keyword evidence="7" id="KW-0012">Acyltransferase</keyword>
<dbReference type="GO" id="GO:0016746">
    <property type="term" value="F:acyltransferase activity"/>
    <property type="evidence" value="ECO:0007669"/>
    <property type="project" value="UniProtKB-KW"/>
</dbReference>
<dbReference type="PANTHER" id="PTHR13285">
    <property type="entry name" value="ACYLTRANSFERASE"/>
    <property type="match status" value="1"/>
</dbReference>
<dbReference type="InterPro" id="IPR024194">
    <property type="entry name" value="Ac/AlaTfrase_AlgI/DltB"/>
</dbReference>
<dbReference type="RefSeq" id="WP_125118118.1">
    <property type="nucleotide sequence ID" value="NZ_AP019309.1"/>
</dbReference>
<feature type="transmembrane region" description="Helical" evidence="8">
    <location>
        <begin position="411"/>
        <end position="438"/>
    </location>
</feature>
<evidence type="ECO:0000256" key="8">
    <source>
        <dbReference type="SAM" id="Phobius"/>
    </source>
</evidence>
<dbReference type="PIRSF" id="PIRSF500217">
    <property type="entry name" value="AlgI"/>
    <property type="match status" value="1"/>
</dbReference>
<dbReference type="InParanoid" id="A0A3G9J3I2"/>
<dbReference type="PANTHER" id="PTHR13285:SF18">
    <property type="entry name" value="PROTEIN-CYSTEINE N-PALMITOYLTRANSFERASE RASP"/>
    <property type="match status" value="1"/>
</dbReference>
<protein>
    <submittedName>
        <fullName evidence="9">Alginate O-acetyltransferase</fullName>
    </submittedName>
</protein>
<feature type="transmembrane region" description="Helical" evidence="8">
    <location>
        <begin position="96"/>
        <end position="119"/>
    </location>
</feature>
<feature type="transmembrane region" description="Helical" evidence="8">
    <location>
        <begin position="371"/>
        <end position="390"/>
    </location>
</feature>
<dbReference type="InterPro" id="IPR051085">
    <property type="entry name" value="MB_O-acyltransferase"/>
</dbReference>